<keyword evidence="1" id="KW-0378">Hydrolase</keyword>
<dbReference type="EMBL" id="PPPD01000001">
    <property type="protein sequence ID" value="PNY81674.1"/>
    <property type="molecule type" value="Genomic_DNA"/>
</dbReference>
<dbReference type="Proteomes" id="UP000236379">
    <property type="component" value="Unassembled WGS sequence"/>
</dbReference>
<dbReference type="SUPFAM" id="SSF54637">
    <property type="entry name" value="Thioesterase/thiol ester dehydrase-isomerase"/>
    <property type="match status" value="1"/>
</dbReference>
<dbReference type="InterPro" id="IPR052723">
    <property type="entry name" value="Acyl-CoA_thioesterase_PaaI"/>
</dbReference>
<name>A0A2K3UYR2_9DEIO</name>
<gene>
    <name evidence="4" type="primary">paaD</name>
    <name evidence="4" type="ORF">CVO96_10090</name>
</gene>
<feature type="domain" description="Thioesterase" evidence="3">
    <location>
        <begin position="86"/>
        <end position="159"/>
    </location>
</feature>
<dbReference type="InterPro" id="IPR006683">
    <property type="entry name" value="Thioestr_dom"/>
</dbReference>
<dbReference type="CDD" id="cd03443">
    <property type="entry name" value="PaaI_thioesterase"/>
    <property type="match status" value="1"/>
</dbReference>
<dbReference type="NCBIfam" id="TIGR02286">
    <property type="entry name" value="PaaD"/>
    <property type="match status" value="1"/>
</dbReference>
<dbReference type="InterPro" id="IPR029069">
    <property type="entry name" value="HotDog_dom_sf"/>
</dbReference>
<reference evidence="4 5" key="1">
    <citation type="submission" date="2018-01" db="EMBL/GenBank/DDBJ databases">
        <title>Deinococcus koreensis sp. nov., a radiation-resistant bacterium isolated from river water.</title>
        <authorList>
            <person name="Choi A."/>
        </authorList>
    </citation>
    <scope>NUCLEOTIDE SEQUENCE [LARGE SCALE GENOMIC DNA]</scope>
    <source>
        <strain evidence="4 5">SJW1-2</strain>
    </source>
</reference>
<proteinExistence type="predicted"/>
<dbReference type="InterPro" id="IPR011973">
    <property type="entry name" value="PaaD"/>
</dbReference>
<dbReference type="AlphaFoldDB" id="A0A2K3UYR2"/>
<dbReference type="PANTHER" id="PTHR42856:SF1">
    <property type="entry name" value="ACYL-COENZYME A THIOESTERASE PAAI"/>
    <property type="match status" value="1"/>
</dbReference>
<dbReference type="Pfam" id="PF03061">
    <property type="entry name" value="4HBT"/>
    <property type="match status" value="1"/>
</dbReference>
<dbReference type="Gene3D" id="3.10.129.10">
    <property type="entry name" value="Hotdog Thioesterase"/>
    <property type="match status" value="1"/>
</dbReference>
<comment type="caution">
    <text evidence="4">The sequence shown here is derived from an EMBL/GenBank/DDBJ whole genome shotgun (WGS) entry which is preliminary data.</text>
</comment>
<dbReference type="PANTHER" id="PTHR42856">
    <property type="entry name" value="ACYL-COENZYME A THIOESTERASE PAAI"/>
    <property type="match status" value="1"/>
</dbReference>
<dbReference type="InterPro" id="IPR003736">
    <property type="entry name" value="PAAI_dom"/>
</dbReference>
<dbReference type="OrthoDB" id="286702at2"/>
<evidence type="ECO:0000256" key="2">
    <source>
        <dbReference type="SAM" id="MobiDB-lite"/>
    </source>
</evidence>
<evidence type="ECO:0000259" key="3">
    <source>
        <dbReference type="Pfam" id="PF03061"/>
    </source>
</evidence>
<sequence length="175" mass="18874">MAPTSACPAARSTPTTGTPRAPKIRPARWPVPTPPPRWAAEHARWTPGRYPARMTYAARLGMTVLEASAERTRVALMVDGAGLNMHGSAHGGLIFSLADEAFALISNQQAQAVAVETHLSFFRAAREGDRLVAVATPERVGRTLATYRVEVRRGEEGEVIALFTGTVSRREKLGS</sequence>
<protein>
    <submittedName>
        <fullName evidence="4">Phenylacetic acid degradation protein PaaD</fullName>
    </submittedName>
</protein>
<accession>A0A2K3UYR2</accession>
<organism evidence="4 5">
    <name type="scientific">Deinococcus koreensis</name>
    <dbReference type="NCBI Taxonomy" id="2054903"/>
    <lineage>
        <taxon>Bacteria</taxon>
        <taxon>Thermotogati</taxon>
        <taxon>Deinococcota</taxon>
        <taxon>Deinococci</taxon>
        <taxon>Deinococcales</taxon>
        <taxon>Deinococcaceae</taxon>
        <taxon>Deinococcus</taxon>
    </lineage>
</organism>
<evidence type="ECO:0000313" key="4">
    <source>
        <dbReference type="EMBL" id="PNY81674.1"/>
    </source>
</evidence>
<dbReference type="NCBIfam" id="TIGR00369">
    <property type="entry name" value="unchar_dom_1"/>
    <property type="match status" value="1"/>
</dbReference>
<feature type="region of interest" description="Disordered" evidence="2">
    <location>
        <begin position="1"/>
        <end position="35"/>
    </location>
</feature>
<keyword evidence="5" id="KW-1185">Reference proteome</keyword>
<evidence type="ECO:0000313" key="5">
    <source>
        <dbReference type="Proteomes" id="UP000236379"/>
    </source>
</evidence>
<dbReference type="GO" id="GO:0016289">
    <property type="term" value="F:acyl-CoA hydrolase activity"/>
    <property type="evidence" value="ECO:0007669"/>
    <property type="project" value="TreeGrafter"/>
</dbReference>
<evidence type="ECO:0000256" key="1">
    <source>
        <dbReference type="ARBA" id="ARBA00022801"/>
    </source>
</evidence>